<dbReference type="Proteomes" id="UP000541033">
    <property type="component" value="Unassembled WGS sequence"/>
</dbReference>
<dbReference type="GO" id="GO:0051287">
    <property type="term" value="F:NAD binding"/>
    <property type="evidence" value="ECO:0007669"/>
    <property type="project" value="InterPro"/>
</dbReference>
<dbReference type="InterPro" id="IPR043322">
    <property type="entry name" value="CtBP"/>
</dbReference>
<dbReference type="Gene3D" id="3.40.50.720">
    <property type="entry name" value="NAD(P)-binding Rossmann-like Domain"/>
    <property type="match status" value="2"/>
</dbReference>
<dbReference type="Pfam" id="PF02826">
    <property type="entry name" value="2-Hacid_dh_C"/>
    <property type="match status" value="1"/>
</dbReference>
<protein>
    <submittedName>
        <fullName evidence="6">D-3-phosphoglycerate dehydrogenase</fullName>
        <ecNumber evidence="6">1.1.1.95</ecNumber>
    </submittedName>
</protein>
<feature type="domain" description="D-isomer specific 2-hydroxyacid dehydrogenase catalytic" evidence="4">
    <location>
        <begin position="19"/>
        <end position="318"/>
    </location>
</feature>
<dbReference type="GO" id="GO:0001221">
    <property type="term" value="F:transcription coregulator binding"/>
    <property type="evidence" value="ECO:0007669"/>
    <property type="project" value="TreeGrafter"/>
</dbReference>
<dbReference type="InterPro" id="IPR036291">
    <property type="entry name" value="NAD(P)-bd_dom_sf"/>
</dbReference>
<dbReference type="InterPro" id="IPR006139">
    <property type="entry name" value="D-isomer_2_OHA_DH_cat_dom"/>
</dbReference>
<dbReference type="SUPFAM" id="SSF52283">
    <property type="entry name" value="Formate/glycerate dehydrogenase catalytic domain-like"/>
    <property type="match status" value="1"/>
</dbReference>
<sequence length="318" mass="34147">MKKKIIVTDHAFKNVAYEQQMANDFDAVFECHSCETEDDTRAAIADADVVFVNFAPVTKNVLSVLKPGATVIRYGIGYDNVDIKAATELGISVANVPDYGVATVADHATASLLPLLRRIPAYNALFAQSDKVRPGDVGDIRGFRSTVIGLVGMGRIARAVVERLRPFGFSFIATDPYCDQTVFDSLGVERVTLDELAKRAHAISLHAPSTADNIHLIGADFLSKVQQGTVLVNTARGSLVDLDALAAAVTDGRIAGAALDVTDPEPLPLDSPLRGMTQVVLTPHAAFYDDDSLQNLQRLASEEAARALLGEELRCKVN</sequence>
<dbReference type="InterPro" id="IPR006140">
    <property type="entry name" value="D-isomer_DH_NAD-bd"/>
</dbReference>
<evidence type="ECO:0000313" key="7">
    <source>
        <dbReference type="Proteomes" id="UP000541033"/>
    </source>
</evidence>
<dbReference type="InterPro" id="IPR029753">
    <property type="entry name" value="D-isomer_DH_CS"/>
</dbReference>
<comment type="caution">
    <text evidence="6">The sequence shown here is derived from an EMBL/GenBank/DDBJ whole genome shotgun (WGS) entry which is preliminary data.</text>
</comment>
<dbReference type="GO" id="GO:0004617">
    <property type="term" value="F:phosphoglycerate dehydrogenase activity"/>
    <property type="evidence" value="ECO:0007669"/>
    <property type="project" value="UniProtKB-EC"/>
</dbReference>
<dbReference type="EMBL" id="JAAMOX010000002">
    <property type="protein sequence ID" value="NIH54767.1"/>
    <property type="molecule type" value="Genomic_DNA"/>
</dbReference>
<dbReference type="CDD" id="cd05299">
    <property type="entry name" value="CtBP_dh"/>
    <property type="match status" value="1"/>
</dbReference>
<keyword evidence="2 3" id="KW-0560">Oxidoreductase</keyword>
<dbReference type="GO" id="GO:0003714">
    <property type="term" value="F:transcription corepressor activity"/>
    <property type="evidence" value="ECO:0007669"/>
    <property type="project" value="InterPro"/>
</dbReference>
<dbReference type="Pfam" id="PF00389">
    <property type="entry name" value="2-Hacid_dh"/>
    <property type="match status" value="1"/>
</dbReference>
<dbReference type="RefSeq" id="WP_167151304.1">
    <property type="nucleotide sequence ID" value="NZ_JAAMOX010000002.1"/>
</dbReference>
<reference evidence="6 7" key="1">
    <citation type="submission" date="2020-02" db="EMBL/GenBank/DDBJ databases">
        <title>Sequencing the genomes of 1000 actinobacteria strains.</title>
        <authorList>
            <person name="Klenk H.-P."/>
        </authorList>
    </citation>
    <scope>NUCLEOTIDE SEQUENCE [LARGE SCALE GENOMIC DNA]</scope>
    <source>
        <strain evidence="6 7">DSM 27960</strain>
    </source>
</reference>
<evidence type="ECO:0000313" key="6">
    <source>
        <dbReference type="EMBL" id="NIH54767.1"/>
    </source>
</evidence>
<organism evidence="6 7">
    <name type="scientific">Lysinibacter cavernae</name>
    <dbReference type="NCBI Taxonomy" id="1640652"/>
    <lineage>
        <taxon>Bacteria</taxon>
        <taxon>Bacillati</taxon>
        <taxon>Actinomycetota</taxon>
        <taxon>Actinomycetes</taxon>
        <taxon>Micrococcales</taxon>
        <taxon>Microbacteriaceae</taxon>
        <taxon>Lysinibacter</taxon>
    </lineage>
</organism>
<proteinExistence type="inferred from homology"/>
<dbReference type="GO" id="GO:0006357">
    <property type="term" value="P:regulation of transcription by RNA polymerase II"/>
    <property type="evidence" value="ECO:0007669"/>
    <property type="project" value="TreeGrafter"/>
</dbReference>
<dbReference type="InterPro" id="IPR051638">
    <property type="entry name" value="CTBP_dehydrogenase"/>
</dbReference>
<evidence type="ECO:0000256" key="1">
    <source>
        <dbReference type="ARBA" id="ARBA00005854"/>
    </source>
</evidence>
<name>A0A7X5R3L5_9MICO</name>
<comment type="similarity">
    <text evidence="1 3">Belongs to the D-isomer specific 2-hydroxyacid dehydrogenase family.</text>
</comment>
<dbReference type="PANTHER" id="PTHR46029:SF7">
    <property type="entry name" value="C-TERMINAL-BINDING PROTEIN"/>
    <property type="match status" value="1"/>
</dbReference>
<evidence type="ECO:0000256" key="2">
    <source>
        <dbReference type="ARBA" id="ARBA00023002"/>
    </source>
</evidence>
<evidence type="ECO:0000259" key="5">
    <source>
        <dbReference type="Pfam" id="PF02826"/>
    </source>
</evidence>
<feature type="domain" description="D-isomer specific 2-hydroxyacid dehydrogenase NAD-binding" evidence="5">
    <location>
        <begin position="111"/>
        <end position="286"/>
    </location>
</feature>
<dbReference type="PANTHER" id="PTHR46029">
    <property type="entry name" value="C-TERMINAL-BINDING PROTEIN"/>
    <property type="match status" value="1"/>
</dbReference>
<gene>
    <name evidence="6" type="ORF">FHX76_002663</name>
</gene>
<dbReference type="GO" id="GO:0140297">
    <property type="term" value="F:DNA-binding transcription factor binding"/>
    <property type="evidence" value="ECO:0007669"/>
    <property type="project" value="TreeGrafter"/>
</dbReference>
<evidence type="ECO:0000256" key="3">
    <source>
        <dbReference type="RuleBase" id="RU003719"/>
    </source>
</evidence>
<dbReference type="SUPFAM" id="SSF51735">
    <property type="entry name" value="NAD(P)-binding Rossmann-fold domains"/>
    <property type="match status" value="1"/>
</dbReference>
<dbReference type="EC" id="1.1.1.95" evidence="6"/>
<dbReference type="AlphaFoldDB" id="A0A7X5R3L5"/>
<keyword evidence="7" id="KW-1185">Reference proteome</keyword>
<dbReference type="PROSITE" id="PS00671">
    <property type="entry name" value="D_2_HYDROXYACID_DH_3"/>
    <property type="match status" value="1"/>
</dbReference>
<accession>A0A7X5R3L5</accession>
<evidence type="ECO:0000259" key="4">
    <source>
        <dbReference type="Pfam" id="PF00389"/>
    </source>
</evidence>